<evidence type="ECO:0000256" key="1">
    <source>
        <dbReference type="SAM" id="Phobius"/>
    </source>
</evidence>
<proteinExistence type="predicted"/>
<name>A0A3D5IVZ3_9FLAO</name>
<keyword evidence="1" id="KW-0472">Membrane</keyword>
<dbReference type="RefSeq" id="WP_013070385.1">
    <property type="nucleotide sequence ID" value="NZ_CALFQJ010000159.1"/>
</dbReference>
<evidence type="ECO:0000313" key="2">
    <source>
        <dbReference type="EMBL" id="HCV79864.1"/>
    </source>
</evidence>
<evidence type="ECO:0008006" key="4">
    <source>
        <dbReference type="Google" id="ProtNLM"/>
    </source>
</evidence>
<dbReference type="AlphaFoldDB" id="A0A3D5IVZ3"/>
<evidence type="ECO:0000313" key="3">
    <source>
        <dbReference type="Proteomes" id="UP000264330"/>
    </source>
</evidence>
<keyword evidence="1" id="KW-0812">Transmembrane</keyword>
<dbReference type="Pfam" id="PF16872">
    <property type="entry name" value="putAbiC"/>
    <property type="match status" value="1"/>
</dbReference>
<keyword evidence="1" id="KW-1133">Transmembrane helix</keyword>
<dbReference type="Proteomes" id="UP000264330">
    <property type="component" value="Unassembled WGS sequence"/>
</dbReference>
<dbReference type="EMBL" id="DPMF01000047">
    <property type="protein sequence ID" value="HCV79864.1"/>
    <property type="molecule type" value="Genomic_DNA"/>
</dbReference>
<feature type="transmembrane region" description="Helical" evidence="1">
    <location>
        <begin position="57"/>
        <end position="79"/>
    </location>
</feature>
<accession>A0A3D5IVZ3</accession>
<organism evidence="2 3">
    <name type="scientific">Zunongwangia profunda</name>
    <dbReference type="NCBI Taxonomy" id="398743"/>
    <lineage>
        <taxon>Bacteria</taxon>
        <taxon>Pseudomonadati</taxon>
        <taxon>Bacteroidota</taxon>
        <taxon>Flavobacteriia</taxon>
        <taxon>Flavobacteriales</taxon>
        <taxon>Flavobacteriaceae</taxon>
        <taxon>Zunongwangia</taxon>
    </lineage>
</organism>
<sequence>MKEFFNFSYRKKKIFIIVIISILFLLVLGLFMPFIVNRPALIPEYNFVKYKEIAQSFGAYLSPFIALIAAFLTFLAFYVQYQSNESIRNQFDNQSVTDHFYKMLDIHIGNIKDLSINTYRNNTVVKYDVDNGKVNDENFSFALNFLVSGILTNYEWKKTNSYKEVLENLEEISFKASNEGEVKECEARGRKVFLLIEKDFHYTHYFVALLNKKLLDKKLKNYQVNELAYKIFFWGTNSRNIYGSNIEKSDVEIISRFLNEIRKRIRRHKGQKVLYCYKTHQKKRDVSFRFIPFSGHASRLAHYYRHLYQTVKFLDTSYKNKLISKEQLDNMLNTLRAQLSNEEVLLLYYNYRIGFGSNWDYIGKNEYEFLTEYRMLHNIPLTNIIPKSIENPEAHFILYIANKVIIKKKYIHFEWGHKMSHKMILDKIVEHFKECKNEKFLKREKESLKNVILRVVRKMIENEKDLNTKIQVSFCDDANVDFSQMLKKVYLIDLGNCYRIKAIYAIDMVKLKNDSEFKKERNLRHFINRRLKTDLEIYKLKDFQ</sequence>
<comment type="caution">
    <text evidence="2">The sequence shown here is derived from an EMBL/GenBank/DDBJ whole genome shotgun (WGS) entry which is preliminary data.</text>
</comment>
<feature type="transmembrane region" description="Helical" evidence="1">
    <location>
        <begin position="14"/>
        <end position="36"/>
    </location>
</feature>
<dbReference type="InterPro" id="IPR031709">
    <property type="entry name" value="PutAbiC"/>
</dbReference>
<gene>
    <name evidence="2" type="ORF">DGQ38_02320</name>
</gene>
<reference evidence="2 3" key="1">
    <citation type="journal article" date="2018" name="Nat. Biotechnol.">
        <title>A standardized bacterial taxonomy based on genome phylogeny substantially revises the tree of life.</title>
        <authorList>
            <person name="Parks D.H."/>
            <person name="Chuvochina M."/>
            <person name="Waite D.W."/>
            <person name="Rinke C."/>
            <person name="Skarshewski A."/>
            <person name="Chaumeil P.A."/>
            <person name="Hugenholtz P."/>
        </authorList>
    </citation>
    <scope>NUCLEOTIDE SEQUENCE [LARGE SCALE GENOMIC DNA]</scope>
    <source>
        <strain evidence="2">UBA9359</strain>
    </source>
</reference>
<protein>
    <recommendedName>
        <fullName evidence="4">Phage abortive infection protein</fullName>
    </recommendedName>
</protein>